<accession>A0ABV6DJ71</accession>
<keyword evidence="2" id="KW-1185">Reference proteome</keyword>
<dbReference type="EMBL" id="JBHLWN010000031">
    <property type="protein sequence ID" value="MFC0212698.1"/>
    <property type="molecule type" value="Genomic_DNA"/>
</dbReference>
<dbReference type="RefSeq" id="WP_377469901.1">
    <property type="nucleotide sequence ID" value="NZ_JBHLWN010000031.1"/>
</dbReference>
<evidence type="ECO:0008006" key="3">
    <source>
        <dbReference type="Google" id="ProtNLM"/>
    </source>
</evidence>
<organism evidence="1 2">
    <name type="scientific">Paenibacillus chartarius</name>
    <dbReference type="NCBI Taxonomy" id="747481"/>
    <lineage>
        <taxon>Bacteria</taxon>
        <taxon>Bacillati</taxon>
        <taxon>Bacillota</taxon>
        <taxon>Bacilli</taxon>
        <taxon>Bacillales</taxon>
        <taxon>Paenibacillaceae</taxon>
        <taxon>Paenibacillus</taxon>
    </lineage>
</organism>
<dbReference type="InterPro" id="IPR029044">
    <property type="entry name" value="Nucleotide-diphossugar_trans"/>
</dbReference>
<dbReference type="Gene3D" id="3.90.550.10">
    <property type="entry name" value="Spore Coat Polysaccharide Biosynthesis Protein SpsA, Chain A"/>
    <property type="match status" value="1"/>
</dbReference>
<dbReference type="SUPFAM" id="SSF53448">
    <property type="entry name" value="Nucleotide-diphospho-sugar transferases"/>
    <property type="match status" value="1"/>
</dbReference>
<name>A0ABV6DJ71_9BACL</name>
<dbReference type="Proteomes" id="UP001589776">
    <property type="component" value="Unassembled WGS sequence"/>
</dbReference>
<protein>
    <recommendedName>
        <fullName evidence="3">Nucleotide-diphospho-sugar transferase domain-containing protein</fullName>
    </recommendedName>
</protein>
<reference evidence="1 2" key="1">
    <citation type="submission" date="2024-09" db="EMBL/GenBank/DDBJ databases">
        <authorList>
            <person name="Sun Q."/>
            <person name="Mori K."/>
        </authorList>
    </citation>
    <scope>NUCLEOTIDE SEQUENCE [LARGE SCALE GENOMIC DNA]</scope>
    <source>
        <strain evidence="1 2">CCM 7759</strain>
    </source>
</reference>
<gene>
    <name evidence="1" type="ORF">ACFFK0_09500</name>
</gene>
<comment type="caution">
    <text evidence="1">The sequence shown here is derived from an EMBL/GenBank/DDBJ whole genome shotgun (WGS) entry which is preliminary data.</text>
</comment>
<proteinExistence type="predicted"/>
<evidence type="ECO:0000313" key="1">
    <source>
        <dbReference type="EMBL" id="MFC0212698.1"/>
    </source>
</evidence>
<evidence type="ECO:0000313" key="2">
    <source>
        <dbReference type="Proteomes" id="UP001589776"/>
    </source>
</evidence>
<sequence length="273" mass="30441">MLFCTVAGPAQMNGAVVLARSVKEHHPEARFVLCLVDCFKPMSSALPFDEVVSVGNNGHPIDSTESLAAVKAFLLSRLLSNNDPIAAHEEERVIYMDPDMRLFAPVHELTIWTERKAVLAAPFRLEPEPAERDNREIERLRSGYLHGGFAALRKCEESRRFLSWWSSHIEQSLYGPDRETFAGDKWLSVGMVPFRLALLRHPAYQAAAWNVDEEGRRVSAAPWGGYNVGGEALRSFCFSNPGGLLDEQRADPVIARLVAEYEQELAHAAQLLG</sequence>